<evidence type="ECO:0000256" key="7">
    <source>
        <dbReference type="RuleBase" id="RU362064"/>
    </source>
</evidence>
<gene>
    <name evidence="8" type="primary">fliO</name>
    <name evidence="8" type="ORF">HF203_08215</name>
</gene>
<comment type="similarity">
    <text evidence="6 7">Belongs to the FliO/MopB family.</text>
</comment>
<name>A0ABX1IA30_9GAMM</name>
<dbReference type="Proteomes" id="UP000740754">
    <property type="component" value="Unassembled WGS sequence"/>
</dbReference>
<evidence type="ECO:0000256" key="3">
    <source>
        <dbReference type="ARBA" id="ARBA00022989"/>
    </source>
</evidence>
<dbReference type="InterPro" id="IPR022781">
    <property type="entry name" value="Flagellar_biosynth_FliO"/>
</dbReference>
<evidence type="ECO:0000256" key="2">
    <source>
        <dbReference type="ARBA" id="ARBA00022692"/>
    </source>
</evidence>
<organism evidence="8 9">
    <name type="scientific">Marichromatium bheemlicum</name>
    <dbReference type="NCBI Taxonomy" id="365339"/>
    <lineage>
        <taxon>Bacteria</taxon>
        <taxon>Pseudomonadati</taxon>
        <taxon>Pseudomonadota</taxon>
        <taxon>Gammaproteobacteria</taxon>
        <taxon>Chromatiales</taxon>
        <taxon>Chromatiaceae</taxon>
        <taxon>Marichromatium</taxon>
    </lineage>
</organism>
<feature type="transmembrane region" description="Helical" evidence="7">
    <location>
        <begin position="35"/>
        <end position="57"/>
    </location>
</feature>
<keyword evidence="8" id="KW-0966">Cell projection</keyword>
<evidence type="ECO:0000313" key="9">
    <source>
        <dbReference type="Proteomes" id="UP000740754"/>
    </source>
</evidence>
<comment type="subcellular location">
    <subcellularLocation>
        <location evidence="7">Cell membrane</location>
    </subcellularLocation>
    <subcellularLocation>
        <location evidence="7">Bacterial flagellum basal body</location>
    </subcellularLocation>
</comment>
<dbReference type="NCBIfam" id="TIGR03500">
    <property type="entry name" value="FliO_TIGR"/>
    <property type="match status" value="1"/>
</dbReference>
<accession>A0ABX1IA30</accession>
<dbReference type="EMBL" id="JAAXKX010000009">
    <property type="protein sequence ID" value="NKN33205.1"/>
    <property type="molecule type" value="Genomic_DNA"/>
</dbReference>
<keyword evidence="1 7" id="KW-1003">Cell membrane</keyword>
<keyword evidence="9" id="KW-1185">Reference proteome</keyword>
<sequence>MRSVRSRSVWSLSCSLGVLPEAGWCAEIEPASAGYLAQLLGALVLVIVAILTLAWLLRRLPGGVGRGEQPIAILAVRAVGARDRLLLVQVGEEQLLIASGTNGMRTLHRLRKPVTVAPPENGGGADFATLLKQTLGRRSS</sequence>
<comment type="caution">
    <text evidence="8">The sequence shown here is derived from an EMBL/GenBank/DDBJ whole genome shotgun (WGS) entry which is preliminary data.</text>
</comment>
<keyword evidence="8" id="KW-0969">Cilium</keyword>
<keyword evidence="8" id="KW-0282">Flagellum</keyword>
<protein>
    <recommendedName>
        <fullName evidence="7">Flagellar protein</fullName>
    </recommendedName>
</protein>
<dbReference type="PANTHER" id="PTHR38766">
    <property type="entry name" value="FLAGELLAR PROTEIN FLIO"/>
    <property type="match status" value="1"/>
</dbReference>
<evidence type="ECO:0000256" key="1">
    <source>
        <dbReference type="ARBA" id="ARBA00022475"/>
    </source>
</evidence>
<dbReference type="InterPro" id="IPR052205">
    <property type="entry name" value="FliO/MopB"/>
</dbReference>
<keyword evidence="2 7" id="KW-0812">Transmembrane</keyword>
<evidence type="ECO:0000256" key="6">
    <source>
        <dbReference type="ARBA" id="ARBA00037937"/>
    </source>
</evidence>
<evidence type="ECO:0000313" key="8">
    <source>
        <dbReference type="EMBL" id="NKN33205.1"/>
    </source>
</evidence>
<reference evidence="8 9" key="1">
    <citation type="submission" date="2020-04" db="EMBL/GenBank/DDBJ databases">
        <title>Draft Whole-Genome sequence of Marichromatium bheemlicum DSM 18632, type strain.</title>
        <authorList>
            <person name="Kyndt J.A."/>
            <person name="Meyer T.E."/>
        </authorList>
    </citation>
    <scope>NUCLEOTIDE SEQUENCE [LARGE SCALE GENOMIC DNA]</scope>
    <source>
        <strain evidence="8 9">DSM 18632</strain>
    </source>
</reference>
<evidence type="ECO:0000256" key="4">
    <source>
        <dbReference type="ARBA" id="ARBA00023136"/>
    </source>
</evidence>
<keyword evidence="3 7" id="KW-1133">Transmembrane helix</keyword>
<dbReference type="PANTHER" id="PTHR38766:SF1">
    <property type="entry name" value="FLAGELLAR PROTEIN FLIO"/>
    <property type="match status" value="1"/>
</dbReference>
<dbReference type="Pfam" id="PF04347">
    <property type="entry name" value="FliO"/>
    <property type="match status" value="1"/>
</dbReference>
<evidence type="ECO:0000256" key="5">
    <source>
        <dbReference type="ARBA" id="ARBA00023143"/>
    </source>
</evidence>
<keyword evidence="4 7" id="KW-0472">Membrane</keyword>
<proteinExistence type="inferred from homology"/>
<keyword evidence="5 7" id="KW-0975">Bacterial flagellum</keyword>